<reference evidence="1" key="1">
    <citation type="submission" date="2022-08" db="UniProtKB">
        <authorList>
            <consortium name="EnsemblMetazoa"/>
        </authorList>
    </citation>
    <scope>IDENTIFICATION</scope>
    <source>
        <strain evidence="1">05x7-T-G4-1.051#20</strain>
    </source>
</reference>
<dbReference type="EnsemblMetazoa" id="G32499.1">
    <property type="protein sequence ID" value="G32499.1:cds"/>
    <property type="gene ID" value="G32499"/>
</dbReference>
<dbReference type="Proteomes" id="UP000005408">
    <property type="component" value="Unassembled WGS sequence"/>
</dbReference>
<keyword evidence="2" id="KW-1185">Reference proteome</keyword>
<sequence>MATYLEKKLLRVLVSANSTEKIPILAATYEELVAECKRKLPHDGGGKPFDLYTEDNTKIDEDFFSLIGNDIIVRLSTEAPLVFPSIVFKVSGKNRLYQIGERNLMVIVNVSDKYTNFLDDFIDKIEDDEEIFSLEWSRWEKHSKVFSCGLKTQVTNALHEHLCTIEHVILKYIGKEDFKVLRSLTEKFFVEFKAMMSAVFQGCLDFRFNFLSADERMVMMQDLPKVQSILNHMLFPPDFEKDYPGVQLTTTINHEHTSDGNRCTQSSIESRNIQYLYQTEGDTVAVNLRSLEGELLPNASLNSIYSVLRNFSVTTSSAIQQSERILYTVLCVDKSSSLSVAEFSSVKKCAIEFFKELDRNAHSELHLEQNVNSDPYGKSYPDINVNRNEHREPHLDENVAILGFGDSLEYLSGFSFKIQDQIALMDQMEKGTVQSSGSLQVLEAVVTANFLLKEHGKRRNFGNGEEFLPPRVVLISGSGFPDVPESGVKQLIDRLGNKDMRYPVYCCNIRSSSNQDRLSFLTAHTNGKLIPKSKSSLLGAFHRLKMRKTLSQNEKKEDSVESQDIEFLFG</sequence>
<evidence type="ECO:0000313" key="1">
    <source>
        <dbReference type="EnsemblMetazoa" id="G32499.1:cds"/>
    </source>
</evidence>
<dbReference type="SUPFAM" id="SSF53300">
    <property type="entry name" value="vWA-like"/>
    <property type="match status" value="1"/>
</dbReference>
<dbReference type="Gene3D" id="3.10.20.10">
    <property type="match status" value="1"/>
</dbReference>
<accession>A0A8W8MF96</accession>
<dbReference type="AlphaFoldDB" id="A0A8W8MF96"/>
<protein>
    <submittedName>
        <fullName evidence="1">Uncharacterized protein</fullName>
    </submittedName>
</protein>
<proteinExistence type="predicted"/>
<dbReference type="OrthoDB" id="10540746at2759"/>
<dbReference type="InterPro" id="IPR036465">
    <property type="entry name" value="vWFA_dom_sf"/>
</dbReference>
<name>A0A8W8MF96_MAGGI</name>
<evidence type="ECO:0000313" key="2">
    <source>
        <dbReference type="Proteomes" id="UP000005408"/>
    </source>
</evidence>
<organism evidence="1 2">
    <name type="scientific">Magallana gigas</name>
    <name type="common">Pacific oyster</name>
    <name type="synonym">Crassostrea gigas</name>
    <dbReference type="NCBI Taxonomy" id="29159"/>
    <lineage>
        <taxon>Eukaryota</taxon>
        <taxon>Metazoa</taxon>
        <taxon>Spiralia</taxon>
        <taxon>Lophotrochozoa</taxon>
        <taxon>Mollusca</taxon>
        <taxon>Bivalvia</taxon>
        <taxon>Autobranchia</taxon>
        <taxon>Pteriomorphia</taxon>
        <taxon>Ostreida</taxon>
        <taxon>Ostreoidea</taxon>
        <taxon>Ostreidae</taxon>
        <taxon>Magallana</taxon>
    </lineage>
</organism>